<evidence type="ECO:0000256" key="2">
    <source>
        <dbReference type="ARBA" id="ARBA00023002"/>
    </source>
</evidence>
<sequence>MSGLSGKIALVTGGSRGIGAAIAERLARDGADVAVTYAASPDKANAVVGRVEAAGRRGLAIAADGTDGRAVQAAVERTVAELGRIDILVNNAGVFPYGPFEEVGEDELDRVLAIHVRSSFLAAQAAARHMGRGGQGGRIISIGSCLADYAGAANMTLYIMTKAALTGLTRGLARDLGPRGITANIIHPGPTDTDMNPADGPHADGQRQHIALGHYGEASDIAAMAAHLAGEGGRWVTGASIAVDGGVNA</sequence>
<keyword evidence="4" id="KW-1185">Reference proteome</keyword>
<dbReference type="OrthoDB" id="154414at2"/>
<dbReference type="Pfam" id="PF13561">
    <property type="entry name" value="adh_short_C2"/>
    <property type="match status" value="1"/>
</dbReference>
<dbReference type="InterPro" id="IPR002347">
    <property type="entry name" value="SDR_fam"/>
</dbReference>
<dbReference type="InterPro" id="IPR036291">
    <property type="entry name" value="NAD(P)-bd_dom_sf"/>
</dbReference>
<evidence type="ECO:0000313" key="4">
    <source>
        <dbReference type="Proteomes" id="UP000196655"/>
    </source>
</evidence>
<gene>
    <name evidence="3" type="ORF">BWR60_32640</name>
</gene>
<protein>
    <submittedName>
        <fullName evidence="3">Oxidoreductase</fullName>
    </submittedName>
</protein>
<keyword evidence="2" id="KW-0560">Oxidoreductase</keyword>
<dbReference type="RefSeq" id="WP_088156925.1">
    <property type="nucleotide sequence ID" value="NZ_NHON01000123.1"/>
</dbReference>
<dbReference type="GO" id="GO:0016491">
    <property type="term" value="F:oxidoreductase activity"/>
    <property type="evidence" value="ECO:0007669"/>
    <property type="project" value="UniProtKB-KW"/>
</dbReference>
<dbReference type="PANTHER" id="PTHR43639">
    <property type="entry name" value="OXIDOREDUCTASE, SHORT-CHAIN DEHYDROGENASE/REDUCTASE FAMILY (AFU_ORTHOLOGUE AFUA_5G02870)"/>
    <property type="match status" value="1"/>
</dbReference>
<dbReference type="Proteomes" id="UP000196655">
    <property type="component" value="Unassembled WGS sequence"/>
</dbReference>
<proteinExistence type="inferred from homology"/>
<comment type="caution">
    <text evidence="3">The sequence shown here is derived from an EMBL/GenBank/DDBJ whole genome shotgun (WGS) entry which is preliminary data.</text>
</comment>
<dbReference type="PRINTS" id="PR00081">
    <property type="entry name" value="GDHRDH"/>
</dbReference>
<dbReference type="PANTHER" id="PTHR43639:SF1">
    <property type="entry name" value="SHORT-CHAIN DEHYDROGENASE_REDUCTASE FAMILY PROTEIN"/>
    <property type="match status" value="1"/>
</dbReference>
<organism evidence="3 4">
    <name type="scientific">Inquilinus limosus</name>
    <dbReference type="NCBI Taxonomy" id="171674"/>
    <lineage>
        <taxon>Bacteria</taxon>
        <taxon>Pseudomonadati</taxon>
        <taxon>Pseudomonadota</taxon>
        <taxon>Alphaproteobacteria</taxon>
        <taxon>Rhodospirillales</taxon>
        <taxon>Rhodospirillaceae</taxon>
        <taxon>Inquilinus</taxon>
    </lineage>
</organism>
<evidence type="ECO:0000313" key="3">
    <source>
        <dbReference type="EMBL" id="OWJ59066.1"/>
    </source>
</evidence>
<comment type="similarity">
    <text evidence="1">Belongs to the short-chain dehydrogenases/reductases (SDR) family.</text>
</comment>
<dbReference type="EMBL" id="NHON01000123">
    <property type="protein sequence ID" value="OWJ59066.1"/>
    <property type="molecule type" value="Genomic_DNA"/>
</dbReference>
<dbReference type="PRINTS" id="PR00080">
    <property type="entry name" value="SDRFAMILY"/>
</dbReference>
<dbReference type="AlphaFoldDB" id="A0A211Z1D4"/>
<dbReference type="Gene3D" id="3.40.50.720">
    <property type="entry name" value="NAD(P)-binding Rossmann-like Domain"/>
    <property type="match status" value="1"/>
</dbReference>
<name>A0A211Z1D4_9PROT</name>
<reference evidence="3" key="1">
    <citation type="submission" date="2017-05" db="EMBL/GenBank/DDBJ databases">
        <authorList>
            <person name="Song R."/>
            <person name="Chenine A.L."/>
            <person name="Ruprecht R.M."/>
        </authorList>
    </citation>
    <scope>NUCLEOTIDE SEQUENCE [LARGE SCALE GENOMIC DNA]</scope>
    <source>
        <strain evidence="3">I</strain>
    </source>
</reference>
<dbReference type="SUPFAM" id="SSF51735">
    <property type="entry name" value="NAD(P)-binding Rossmann-fold domains"/>
    <property type="match status" value="1"/>
</dbReference>
<evidence type="ECO:0000256" key="1">
    <source>
        <dbReference type="ARBA" id="ARBA00006484"/>
    </source>
</evidence>
<dbReference type="FunFam" id="3.40.50.720:FF:000084">
    <property type="entry name" value="Short-chain dehydrogenase reductase"/>
    <property type="match status" value="1"/>
</dbReference>
<dbReference type="STRING" id="1122125.GCA_000423185_05755"/>
<accession>A0A211Z1D4</accession>